<dbReference type="Proteomes" id="UP000596857">
    <property type="component" value="Unassembled WGS sequence"/>
</dbReference>
<organism evidence="2 3">
    <name type="scientific">Paenibacillus phytohabitans</name>
    <dbReference type="NCBI Taxonomy" id="2654978"/>
    <lineage>
        <taxon>Bacteria</taxon>
        <taxon>Bacillati</taxon>
        <taxon>Bacillota</taxon>
        <taxon>Bacilli</taxon>
        <taxon>Bacillales</taxon>
        <taxon>Paenibacillaceae</taxon>
        <taxon>Paenibacillus</taxon>
    </lineage>
</organism>
<proteinExistence type="predicted"/>
<reference evidence="2 3" key="1">
    <citation type="submission" date="2019-10" db="EMBL/GenBank/DDBJ databases">
        <title>Description of Paenibacillus terricola sp. nov.</title>
        <authorList>
            <person name="Carlier A."/>
            <person name="Qi S."/>
        </authorList>
    </citation>
    <scope>NUCLEOTIDE SEQUENCE [LARGE SCALE GENOMIC DNA]</scope>
    <source>
        <strain evidence="2 3">LMG 31459</strain>
    </source>
</reference>
<comment type="caution">
    <text evidence="2">The sequence shown here is derived from an EMBL/GenBank/DDBJ whole genome shotgun (WGS) entry which is preliminary data.</text>
</comment>
<keyword evidence="3" id="KW-1185">Reference proteome</keyword>
<protein>
    <submittedName>
        <fullName evidence="2">DUF4097 family beta strand repeat protein</fullName>
    </submittedName>
</protein>
<dbReference type="Pfam" id="PF13349">
    <property type="entry name" value="DUF4097"/>
    <property type="match status" value="1"/>
</dbReference>
<gene>
    <name evidence="2" type="ORF">GC101_13455</name>
</gene>
<evidence type="ECO:0000259" key="1">
    <source>
        <dbReference type="Pfam" id="PF13349"/>
    </source>
</evidence>
<dbReference type="InterPro" id="IPR025164">
    <property type="entry name" value="Toastrack_DUF4097"/>
</dbReference>
<evidence type="ECO:0000313" key="2">
    <source>
        <dbReference type="EMBL" id="NOU79881.1"/>
    </source>
</evidence>
<name>A0ABX1YI99_9BACL</name>
<feature type="domain" description="DUF4097" evidence="1">
    <location>
        <begin position="100"/>
        <end position="357"/>
    </location>
</feature>
<sequence>MVYPKGNHMNWRRGNMRMTWKQLITSASLAAVLMYMGIANEGAAGARPLAEADFESAPAQASVSAPAAAVSLQTTGKKTGTGYSFDKGITRISLPAGTQSVSIANTNGTIEIKQGNVKEMEVHMTVTVHQATADEAKAVADKAGMKVSKGADLEIRTYSGSYGNWRYPSLDLTVTLPQGMKAELQAETENGNLSLSKVSSTGRIELAAVNGNISASGIGNALKLHTVNGNVQVSEAKDRVEVTVTNGNVKAEQIAGDLTLKATNGNVSVKDALAAVEAVTVAGNIHVRSRKVGGDWKVTTAVGDVELAWPGDAGVVVDAESAFEEIETDFPLTLKNHRASGKLGAGTYQIRAKSMAGLSLMQN</sequence>
<dbReference type="EMBL" id="WHOB01000037">
    <property type="protein sequence ID" value="NOU79881.1"/>
    <property type="molecule type" value="Genomic_DNA"/>
</dbReference>
<evidence type="ECO:0000313" key="3">
    <source>
        <dbReference type="Proteomes" id="UP000596857"/>
    </source>
</evidence>
<accession>A0ABX1YI99</accession>